<evidence type="ECO:0000256" key="5">
    <source>
        <dbReference type="ARBA" id="ARBA00023157"/>
    </source>
</evidence>
<keyword evidence="11" id="KW-1185">Reference proteome</keyword>
<evidence type="ECO:0000256" key="2">
    <source>
        <dbReference type="ARBA" id="ARBA00022525"/>
    </source>
</evidence>
<dbReference type="InterPro" id="IPR037579">
    <property type="entry name" value="FIB_ANG-like"/>
</dbReference>
<comment type="subcellular location">
    <subcellularLocation>
        <location evidence="1">Secreted</location>
    </subcellularLocation>
</comment>
<dbReference type="Proteomes" id="UP001497623">
    <property type="component" value="Unassembled WGS sequence"/>
</dbReference>
<feature type="region of interest" description="Disordered" evidence="7">
    <location>
        <begin position="168"/>
        <end position="192"/>
    </location>
</feature>
<dbReference type="PANTHER" id="PTHR47221:SF6">
    <property type="entry name" value="FIBRINOGEN ALPHA CHAIN"/>
    <property type="match status" value="1"/>
</dbReference>
<dbReference type="PANTHER" id="PTHR47221">
    <property type="entry name" value="FIBRINOGEN ALPHA CHAIN"/>
    <property type="match status" value="1"/>
</dbReference>
<dbReference type="InterPro" id="IPR036056">
    <property type="entry name" value="Fibrinogen-like_C"/>
</dbReference>
<evidence type="ECO:0000256" key="8">
    <source>
        <dbReference type="SAM" id="SignalP"/>
    </source>
</evidence>
<evidence type="ECO:0000313" key="10">
    <source>
        <dbReference type="EMBL" id="CAL4063040.1"/>
    </source>
</evidence>
<dbReference type="SUPFAM" id="SSF56496">
    <property type="entry name" value="Fibrinogen C-terminal domain-like"/>
    <property type="match status" value="1"/>
</dbReference>
<keyword evidence="4" id="KW-0175">Coiled coil</keyword>
<keyword evidence="5" id="KW-1015">Disulfide bond</keyword>
<protein>
    <recommendedName>
        <fullName evidence="9">Fibrinogen C-terminal domain-containing protein</fullName>
    </recommendedName>
</protein>
<evidence type="ECO:0000256" key="7">
    <source>
        <dbReference type="SAM" id="MobiDB-lite"/>
    </source>
</evidence>
<feature type="region of interest" description="Disordered" evidence="7">
    <location>
        <begin position="24"/>
        <end position="75"/>
    </location>
</feature>
<feature type="compositionally biased region" description="Basic and acidic residues" evidence="7">
    <location>
        <begin position="43"/>
        <end position="66"/>
    </location>
</feature>
<feature type="signal peptide" evidence="8">
    <location>
        <begin position="1"/>
        <end position="23"/>
    </location>
</feature>
<evidence type="ECO:0000256" key="3">
    <source>
        <dbReference type="ARBA" id="ARBA00022729"/>
    </source>
</evidence>
<comment type="caution">
    <text evidence="10">The sequence shown here is derived from an EMBL/GenBank/DDBJ whole genome shotgun (WGS) entry which is preliminary data.</text>
</comment>
<organism evidence="10 11">
    <name type="scientific">Meganyctiphanes norvegica</name>
    <name type="common">Northern krill</name>
    <name type="synonym">Thysanopoda norvegica</name>
    <dbReference type="NCBI Taxonomy" id="48144"/>
    <lineage>
        <taxon>Eukaryota</taxon>
        <taxon>Metazoa</taxon>
        <taxon>Ecdysozoa</taxon>
        <taxon>Arthropoda</taxon>
        <taxon>Crustacea</taxon>
        <taxon>Multicrustacea</taxon>
        <taxon>Malacostraca</taxon>
        <taxon>Eumalacostraca</taxon>
        <taxon>Eucarida</taxon>
        <taxon>Euphausiacea</taxon>
        <taxon>Euphausiidae</taxon>
        <taxon>Meganyctiphanes</taxon>
    </lineage>
</organism>
<dbReference type="EMBL" id="CAXKWB010001000">
    <property type="protein sequence ID" value="CAL4063040.1"/>
    <property type="molecule type" value="Genomic_DNA"/>
</dbReference>
<keyword evidence="6" id="KW-0325">Glycoprotein</keyword>
<dbReference type="SMART" id="SM00186">
    <property type="entry name" value="FBG"/>
    <property type="match status" value="1"/>
</dbReference>
<feature type="region of interest" description="Disordered" evidence="7">
    <location>
        <begin position="265"/>
        <end position="287"/>
    </location>
</feature>
<feature type="chain" id="PRO_5043886865" description="Fibrinogen C-terminal domain-containing protein" evidence="8">
    <location>
        <begin position="24"/>
        <end position="511"/>
    </location>
</feature>
<evidence type="ECO:0000259" key="9">
    <source>
        <dbReference type="PROSITE" id="PS51406"/>
    </source>
</evidence>
<dbReference type="Gene3D" id="3.90.215.10">
    <property type="entry name" value="Gamma Fibrinogen, chain A, domain 1"/>
    <property type="match status" value="1"/>
</dbReference>
<evidence type="ECO:0000256" key="6">
    <source>
        <dbReference type="ARBA" id="ARBA00023180"/>
    </source>
</evidence>
<proteinExistence type="predicted"/>
<accession>A0AAV2PRR0</accession>
<keyword evidence="3 8" id="KW-0732">Signal</keyword>
<evidence type="ECO:0000256" key="1">
    <source>
        <dbReference type="ARBA" id="ARBA00004613"/>
    </source>
</evidence>
<name>A0AAV2PRR0_MEGNR</name>
<dbReference type="InterPro" id="IPR002181">
    <property type="entry name" value="Fibrinogen_a/b/g_C_dom"/>
</dbReference>
<dbReference type="AlphaFoldDB" id="A0AAV2PRR0"/>
<evidence type="ECO:0000313" key="11">
    <source>
        <dbReference type="Proteomes" id="UP001497623"/>
    </source>
</evidence>
<dbReference type="GO" id="GO:0005576">
    <property type="term" value="C:extracellular region"/>
    <property type="evidence" value="ECO:0007669"/>
    <property type="project" value="UniProtKB-SubCell"/>
</dbReference>
<evidence type="ECO:0000256" key="4">
    <source>
        <dbReference type="ARBA" id="ARBA00023054"/>
    </source>
</evidence>
<dbReference type="NCBIfam" id="NF040941">
    <property type="entry name" value="GGGWT_bact"/>
    <property type="match status" value="1"/>
</dbReference>
<dbReference type="PROSITE" id="PS51406">
    <property type="entry name" value="FIBRINOGEN_C_2"/>
    <property type="match status" value="1"/>
</dbReference>
<sequence>MSSRWRVLVVSLGVIMCLMTTTAQEEGPGGHGRSGGSAASRRSRTEGQEGRRTRATRNKDLNEVNKPRQRKKDRKMNIGNLEVVVREALQQQLEPLNTALRLVKLDTFTESVTRQLSTLEHIQSKLLTEYGELRASVAEIGRNTNDIGRAVSGMEQKLMLLERNILSRSVPREPPPSKPPERSSSIMDTSSAAVTQQLQDAVASVTTKLQATERRFKDNLATLENRTTDAIRKSHQDLERRLSMNGLDNVLIMHSLDKLVNRSCSKAPASSHGARSIPGDAPQPRRRHDLHMDKTQQEDDLAYFPVDNKDQRIQRIRMESGNERLKTWLIRETGRPASEVNTFSLGMVTRLASEIARQIQEDSRPETAYPRDCTDISAAGETESGVYTIYPASCTSRFSVQVWCEMSGSGPGWTVIQRRGSQTDKTPHPVVDFFRDWAEYKWGFGSLDGEYWLGNEYLHQLTQSGDYELRVDLQDWANETRFATYRHVSWILNRGTTLSTLGTMKEQQVTH</sequence>
<feature type="domain" description="Fibrinogen C-terminal" evidence="9">
    <location>
        <begin position="364"/>
        <end position="487"/>
    </location>
</feature>
<keyword evidence="2" id="KW-0964">Secreted</keyword>
<reference evidence="10 11" key="1">
    <citation type="submission" date="2024-05" db="EMBL/GenBank/DDBJ databases">
        <authorList>
            <person name="Wallberg A."/>
        </authorList>
    </citation>
    <scope>NUCLEOTIDE SEQUENCE [LARGE SCALE GENOMIC DNA]</scope>
</reference>
<gene>
    <name evidence="10" type="ORF">MNOR_LOCUS3048</name>
</gene>
<dbReference type="InterPro" id="IPR014716">
    <property type="entry name" value="Fibrinogen_a/b/g_C_1"/>
</dbReference>
<dbReference type="Pfam" id="PF00147">
    <property type="entry name" value="Fibrinogen_C"/>
    <property type="match status" value="1"/>
</dbReference>